<reference evidence="2 3" key="1">
    <citation type="journal article" date="2019" name="Commun. Biol.">
        <title>The bagworm genome reveals a unique fibroin gene that provides high tensile strength.</title>
        <authorList>
            <person name="Kono N."/>
            <person name="Nakamura H."/>
            <person name="Ohtoshi R."/>
            <person name="Tomita M."/>
            <person name="Numata K."/>
            <person name="Arakawa K."/>
        </authorList>
    </citation>
    <scope>NUCLEOTIDE SEQUENCE [LARGE SCALE GENOMIC DNA]</scope>
</reference>
<dbReference type="EMBL" id="BGZK01000243">
    <property type="protein sequence ID" value="GBP31236.1"/>
    <property type="molecule type" value="Genomic_DNA"/>
</dbReference>
<dbReference type="Proteomes" id="UP000299102">
    <property type="component" value="Unassembled WGS sequence"/>
</dbReference>
<dbReference type="AlphaFoldDB" id="A0A4C1UYY7"/>
<gene>
    <name evidence="2" type="ORF">EVAR_21516_1</name>
</gene>
<keyword evidence="3" id="KW-1185">Reference proteome</keyword>
<organism evidence="2 3">
    <name type="scientific">Eumeta variegata</name>
    <name type="common">Bagworm moth</name>
    <name type="synonym">Eumeta japonica</name>
    <dbReference type="NCBI Taxonomy" id="151549"/>
    <lineage>
        <taxon>Eukaryota</taxon>
        <taxon>Metazoa</taxon>
        <taxon>Ecdysozoa</taxon>
        <taxon>Arthropoda</taxon>
        <taxon>Hexapoda</taxon>
        <taxon>Insecta</taxon>
        <taxon>Pterygota</taxon>
        <taxon>Neoptera</taxon>
        <taxon>Endopterygota</taxon>
        <taxon>Lepidoptera</taxon>
        <taxon>Glossata</taxon>
        <taxon>Ditrysia</taxon>
        <taxon>Tineoidea</taxon>
        <taxon>Psychidae</taxon>
        <taxon>Oiketicinae</taxon>
        <taxon>Eumeta</taxon>
    </lineage>
</organism>
<protein>
    <submittedName>
        <fullName evidence="2">Uncharacterized protein</fullName>
    </submittedName>
</protein>
<evidence type="ECO:0000256" key="1">
    <source>
        <dbReference type="SAM" id="MobiDB-lite"/>
    </source>
</evidence>
<evidence type="ECO:0000313" key="3">
    <source>
        <dbReference type="Proteomes" id="UP000299102"/>
    </source>
</evidence>
<sequence>MQNLIVAVFLSMTKSVKVGPQPRSLRNVATVRQLMEENRTFGNSKPPKSRQARSVGSKTGSVCTIPLEEQKTINVDSNTTIRLPSVLEKVREKRPEVASSCTVTTLRRTSRIRQSHFSLLKRGLRKTKATLTQLSANSRINLQLSSFG</sequence>
<accession>A0A4C1UYY7</accession>
<proteinExistence type="predicted"/>
<evidence type="ECO:0000313" key="2">
    <source>
        <dbReference type="EMBL" id="GBP31236.1"/>
    </source>
</evidence>
<comment type="caution">
    <text evidence="2">The sequence shown here is derived from an EMBL/GenBank/DDBJ whole genome shotgun (WGS) entry which is preliminary data.</text>
</comment>
<name>A0A4C1UYY7_EUMVA</name>
<feature type="region of interest" description="Disordered" evidence="1">
    <location>
        <begin position="38"/>
        <end position="60"/>
    </location>
</feature>